<keyword evidence="4" id="KW-1185">Reference proteome</keyword>
<dbReference type="RefSeq" id="WP_090589093.1">
    <property type="nucleotide sequence ID" value="NZ_CP104302.1"/>
</dbReference>
<protein>
    <recommendedName>
        <fullName evidence="2">SCO6045-like C-terminal domain-containing protein</fullName>
    </recommendedName>
</protein>
<evidence type="ECO:0000256" key="1">
    <source>
        <dbReference type="SAM" id="MobiDB-lite"/>
    </source>
</evidence>
<reference evidence="3 4" key="1">
    <citation type="journal article" date="2017" name="Infect. Genet. Evol.">
        <title>The new phylogeny of the genus Mycobacterium: The old and the news.</title>
        <authorList>
            <person name="Tortoli E."/>
            <person name="Fedrizzi T."/>
            <person name="Meehan C.J."/>
            <person name="Trovato A."/>
            <person name="Grottola A."/>
            <person name="Giacobazzi E."/>
            <person name="Serpini G.F."/>
            <person name="Tagliazucchi S."/>
            <person name="Fabio A."/>
            <person name="Bettua C."/>
            <person name="Bertorelli R."/>
            <person name="Frascaro F."/>
            <person name="De Sanctis V."/>
            <person name="Pecorari M."/>
            <person name="Jousson O."/>
            <person name="Segata N."/>
            <person name="Cirillo D.M."/>
        </authorList>
    </citation>
    <scope>NUCLEOTIDE SEQUENCE [LARGE SCALE GENOMIC DNA]</scope>
    <source>
        <strain evidence="3 4">CIP1034565</strain>
    </source>
</reference>
<organism evidence="3 4">
    <name type="scientific">Mycolicibacterium brumae</name>
    <dbReference type="NCBI Taxonomy" id="85968"/>
    <lineage>
        <taxon>Bacteria</taxon>
        <taxon>Bacillati</taxon>
        <taxon>Actinomycetota</taxon>
        <taxon>Actinomycetes</taxon>
        <taxon>Mycobacteriales</taxon>
        <taxon>Mycobacteriaceae</taxon>
        <taxon>Mycolicibacterium</taxon>
    </lineage>
</organism>
<feature type="compositionally biased region" description="Basic residues" evidence="1">
    <location>
        <begin position="51"/>
        <end position="61"/>
    </location>
</feature>
<dbReference type="AlphaFoldDB" id="A0A2G5PF43"/>
<dbReference type="EMBL" id="PDCN02000003">
    <property type="protein sequence ID" value="PIB76937.1"/>
    <property type="molecule type" value="Genomic_DNA"/>
</dbReference>
<evidence type="ECO:0000259" key="2">
    <source>
        <dbReference type="Pfam" id="PF26136"/>
    </source>
</evidence>
<feature type="region of interest" description="Disordered" evidence="1">
    <location>
        <begin position="42"/>
        <end position="61"/>
    </location>
</feature>
<evidence type="ECO:0000313" key="3">
    <source>
        <dbReference type="EMBL" id="PIB76937.1"/>
    </source>
</evidence>
<accession>A0A2G5PF43</accession>
<dbReference type="STRING" id="85968.GCA_900073015_02229"/>
<gene>
    <name evidence="3" type="ORF">CQY22_004700</name>
</gene>
<sequence>MTRNTLAQRQEALVRALVDGGPVPDGFDPAAIAAAGQVCRHKRDAHSAAATRRRRRWWRLS</sequence>
<dbReference type="OrthoDB" id="4467560at2"/>
<dbReference type="Pfam" id="PF26136">
    <property type="entry name" value="SCO6045_C"/>
    <property type="match status" value="1"/>
</dbReference>
<name>A0A2G5PF43_9MYCO</name>
<proteinExistence type="predicted"/>
<dbReference type="InterPro" id="IPR058711">
    <property type="entry name" value="SCO6045-like_C"/>
</dbReference>
<dbReference type="Proteomes" id="UP000230551">
    <property type="component" value="Unassembled WGS sequence"/>
</dbReference>
<comment type="caution">
    <text evidence="3">The sequence shown here is derived from an EMBL/GenBank/DDBJ whole genome shotgun (WGS) entry which is preliminary data.</text>
</comment>
<evidence type="ECO:0000313" key="4">
    <source>
        <dbReference type="Proteomes" id="UP000230551"/>
    </source>
</evidence>
<feature type="domain" description="SCO6045-like C-terminal" evidence="2">
    <location>
        <begin position="7"/>
        <end position="49"/>
    </location>
</feature>